<dbReference type="EMBL" id="JBHEZZ010000009">
    <property type="protein sequence ID" value="MFC1403138.1"/>
    <property type="molecule type" value="Genomic_DNA"/>
</dbReference>
<dbReference type="SUPFAM" id="SSF103473">
    <property type="entry name" value="MFS general substrate transporter"/>
    <property type="match status" value="1"/>
</dbReference>
<dbReference type="CDD" id="cd06173">
    <property type="entry name" value="MFS_MefA_like"/>
    <property type="match status" value="1"/>
</dbReference>
<protein>
    <submittedName>
        <fullName evidence="7">MFS transporter</fullName>
    </submittedName>
</protein>
<dbReference type="PANTHER" id="PTHR23513">
    <property type="entry name" value="INTEGRAL MEMBRANE EFFLUX PROTEIN-RELATED"/>
    <property type="match status" value="1"/>
</dbReference>
<comment type="subcellular location">
    <subcellularLocation>
        <location evidence="1">Cell membrane</location>
        <topology evidence="1">Multi-pass membrane protein</topology>
    </subcellularLocation>
</comment>
<feature type="transmembrane region" description="Helical" evidence="6">
    <location>
        <begin position="288"/>
        <end position="311"/>
    </location>
</feature>
<comment type="caution">
    <text evidence="7">The sequence shown here is derived from an EMBL/GenBank/DDBJ whole genome shotgun (WGS) entry which is preliminary data.</text>
</comment>
<evidence type="ECO:0000313" key="8">
    <source>
        <dbReference type="Proteomes" id="UP001592528"/>
    </source>
</evidence>
<name>A0ABV6UNU0_9ACTN</name>
<dbReference type="InterPro" id="IPR036259">
    <property type="entry name" value="MFS_trans_sf"/>
</dbReference>
<dbReference type="PANTHER" id="PTHR23513:SF17">
    <property type="entry name" value="MEMBRANE PROTEIN"/>
    <property type="match status" value="1"/>
</dbReference>
<evidence type="ECO:0000256" key="3">
    <source>
        <dbReference type="ARBA" id="ARBA00022692"/>
    </source>
</evidence>
<keyword evidence="2" id="KW-1003">Cell membrane</keyword>
<proteinExistence type="predicted"/>
<keyword evidence="8" id="KW-1185">Reference proteome</keyword>
<keyword evidence="3 6" id="KW-0812">Transmembrane</keyword>
<evidence type="ECO:0000256" key="1">
    <source>
        <dbReference type="ARBA" id="ARBA00004651"/>
    </source>
</evidence>
<keyword evidence="5 6" id="KW-0472">Membrane</keyword>
<reference evidence="7 8" key="1">
    <citation type="submission" date="2024-09" db="EMBL/GenBank/DDBJ databases">
        <authorList>
            <person name="Lee S.D."/>
        </authorList>
    </citation>
    <scope>NUCLEOTIDE SEQUENCE [LARGE SCALE GENOMIC DNA]</scope>
    <source>
        <strain evidence="7 8">N1-5</strain>
    </source>
</reference>
<evidence type="ECO:0000256" key="5">
    <source>
        <dbReference type="ARBA" id="ARBA00023136"/>
    </source>
</evidence>
<dbReference type="Gene3D" id="1.20.1250.20">
    <property type="entry name" value="MFS general substrate transporter like domains"/>
    <property type="match status" value="1"/>
</dbReference>
<feature type="transmembrane region" description="Helical" evidence="6">
    <location>
        <begin position="387"/>
        <end position="404"/>
    </location>
</feature>
<sequence length="450" mass="46408">MSITRGAPAPQGRAAALLRLPDFRRLLRTRLLSQLTDGVFQVSLASYVVFSPERQPTPGAIASAFAVMLLPFCVVGPFAGPLLDRWRRRQILLYGNLVRLLLCLGTALLVLLRVPTPVFFAAALLVTGANRFVLAGLSAALPQVVPAALLIGANAIAPTLGTVATTIGGGSGFLVRLVLPGGPEANAALLVLAALGYGSAALAAATMAPDLLGPQQPDPDRAREPLATVVAATGRGLLAGLRHLVRDCRPAAWALAAVTVCRFCYGLLLVLLLMLCRNTFASPDDQAAGIRWLGLALAASAVGFFAAAVLTPWATRRIGVSQWLVGCAAAAAVLTPVLGLSFAPAPIMTAAFLLGLVSQGIKISTDTVVQTVVEDDYRGRVFAVYDVLFNASLVAAATAAALVMPSSGRSVAVVLGSAALYAATAVGYGLTLRHKPPVSPCLGTPVASDR</sequence>
<feature type="transmembrane region" description="Helical" evidence="6">
    <location>
        <begin position="61"/>
        <end position="79"/>
    </location>
</feature>
<evidence type="ECO:0000313" key="7">
    <source>
        <dbReference type="EMBL" id="MFC1403138.1"/>
    </source>
</evidence>
<dbReference type="RefSeq" id="WP_232242165.1">
    <property type="nucleotide sequence ID" value="NZ_JBHEZZ010000009.1"/>
</dbReference>
<gene>
    <name evidence="7" type="ORF">ACEZDJ_17755</name>
</gene>
<feature type="transmembrane region" description="Helical" evidence="6">
    <location>
        <begin position="144"/>
        <end position="167"/>
    </location>
</feature>
<evidence type="ECO:0000256" key="2">
    <source>
        <dbReference type="ARBA" id="ARBA00022475"/>
    </source>
</evidence>
<evidence type="ECO:0000256" key="4">
    <source>
        <dbReference type="ARBA" id="ARBA00022989"/>
    </source>
</evidence>
<feature type="transmembrane region" description="Helical" evidence="6">
    <location>
        <begin position="323"/>
        <end position="356"/>
    </location>
</feature>
<feature type="transmembrane region" description="Helical" evidence="6">
    <location>
        <begin position="118"/>
        <end position="137"/>
    </location>
</feature>
<feature type="transmembrane region" description="Helical" evidence="6">
    <location>
        <begin position="91"/>
        <end position="112"/>
    </location>
</feature>
<keyword evidence="4 6" id="KW-1133">Transmembrane helix</keyword>
<dbReference type="Proteomes" id="UP001592528">
    <property type="component" value="Unassembled WGS sequence"/>
</dbReference>
<evidence type="ECO:0000256" key="6">
    <source>
        <dbReference type="SAM" id="Phobius"/>
    </source>
</evidence>
<organism evidence="7 8">
    <name type="scientific">Streptacidiphilus cavernicola</name>
    <dbReference type="NCBI Taxonomy" id="3342716"/>
    <lineage>
        <taxon>Bacteria</taxon>
        <taxon>Bacillati</taxon>
        <taxon>Actinomycetota</taxon>
        <taxon>Actinomycetes</taxon>
        <taxon>Kitasatosporales</taxon>
        <taxon>Streptomycetaceae</taxon>
        <taxon>Streptacidiphilus</taxon>
    </lineage>
</organism>
<dbReference type="Pfam" id="PF07690">
    <property type="entry name" value="MFS_1"/>
    <property type="match status" value="1"/>
</dbReference>
<dbReference type="InterPro" id="IPR011701">
    <property type="entry name" value="MFS"/>
</dbReference>
<accession>A0ABV6UNU0</accession>
<feature type="transmembrane region" description="Helical" evidence="6">
    <location>
        <begin position="410"/>
        <end position="430"/>
    </location>
</feature>
<feature type="transmembrane region" description="Helical" evidence="6">
    <location>
        <begin position="187"/>
        <end position="205"/>
    </location>
</feature>
<feature type="transmembrane region" description="Helical" evidence="6">
    <location>
        <begin position="251"/>
        <end position="276"/>
    </location>
</feature>